<dbReference type="EMBL" id="JBDPZN010000029">
    <property type="protein sequence ID" value="MEO3684719.1"/>
    <property type="molecule type" value="Genomic_DNA"/>
</dbReference>
<keyword evidence="2" id="KW-1185">Reference proteome</keyword>
<gene>
    <name evidence="1" type="ORF">ABHN84_20870</name>
</gene>
<evidence type="ECO:0000313" key="2">
    <source>
        <dbReference type="Proteomes" id="UP001477278"/>
    </source>
</evidence>
<sequence length="111" mass="12626">MNNQQKIYEVSVTAIEDDLTRITGDRTLAKAHAESLSIYYRGEIIDSVKYKEGIIQQADLLLSRRVRWEHMKMHSTKLAENMYAANRGKKPDNTAAHHIYPGVICVPLGLD</sequence>
<comment type="caution">
    <text evidence="1">The sequence shown here is derived from an EMBL/GenBank/DDBJ whole genome shotgun (WGS) entry which is preliminary data.</text>
</comment>
<protein>
    <submittedName>
        <fullName evidence="1">Uncharacterized protein</fullName>
    </submittedName>
</protein>
<organism evidence="1 2">
    <name type="scientific">Shewanella vesiculosa</name>
    <dbReference type="NCBI Taxonomy" id="518738"/>
    <lineage>
        <taxon>Bacteria</taxon>
        <taxon>Pseudomonadati</taxon>
        <taxon>Pseudomonadota</taxon>
        <taxon>Gammaproteobacteria</taxon>
        <taxon>Alteromonadales</taxon>
        <taxon>Shewanellaceae</taxon>
        <taxon>Shewanella</taxon>
    </lineage>
</organism>
<reference evidence="1 2" key="1">
    <citation type="submission" date="2024-05" db="EMBL/GenBank/DDBJ databases">
        <title>Genome sequencing of Marine Estuary Bacteria, Shewanella vesiculosa and S. baltica, and Pseudomonas syringae.</title>
        <authorList>
            <person name="Gurung A."/>
            <person name="Maclea K.S."/>
        </authorList>
    </citation>
    <scope>NUCLEOTIDE SEQUENCE [LARGE SCALE GENOMIC DNA]</scope>
    <source>
        <strain evidence="1 2">1A</strain>
    </source>
</reference>
<accession>A0ABV0FV51</accession>
<name>A0ABV0FV51_9GAMM</name>
<proteinExistence type="predicted"/>
<evidence type="ECO:0000313" key="1">
    <source>
        <dbReference type="EMBL" id="MEO3684719.1"/>
    </source>
</evidence>
<dbReference type="RefSeq" id="WP_347691097.1">
    <property type="nucleotide sequence ID" value="NZ_JBDPZN010000029.1"/>
</dbReference>
<dbReference type="Proteomes" id="UP001477278">
    <property type="component" value="Unassembled WGS sequence"/>
</dbReference>